<evidence type="ECO:0000256" key="2">
    <source>
        <dbReference type="ARBA" id="ARBA00013194"/>
    </source>
</evidence>
<keyword evidence="4" id="KW-0413">Isomerase</keyword>
<keyword evidence="7" id="KW-1185">Reference proteome</keyword>
<dbReference type="InterPro" id="IPR019734">
    <property type="entry name" value="TPR_rpt"/>
</dbReference>
<dbReference type="OrthoDB" id="1872379at2759"/>
<keyword evidence="5" id="KW-0472">Membrane</keyword>
<evidence type="ECO:0000313" key="6">
    <source>
        <dbReference type="EMBL" id="ABO98840.1"/>
    </source>
</evidence>
<dbReference type="EMBL" id="CP000591">
    <property type="protein sequence ID" value="ABO98840.1"/>
    <property type="molecule type" value="Genomic_DNA"/>
</dbReference>
<dbReference type="Proteomes" id="UP000001568">
    <property type="component" value="Chromosome 11"/>
</dbReference>
<dbReference type="HOGENOM" id="CLU_1043492_0_0_1"/>
<proteinExistence type="predicted"/>
<dbReference type="SUPFAM" id="SSF48452">
    <property type="entry name" value="TPR-like"/>
    <property type="match status" value="1"/>
</dbReference>
<evidence type="ECO:0000256" key="1">
    <source>
        <dbReference type="ARBA" id="ARBA00000971"/>
    </source>
</evidence>
<keyword evidence="5" id="KW-0812">Transmembrane</keyword>
<dbReference type="Gene3D" id="1.25.40.10">
    <property type="entry name" value="Tetratricopeptide repeat domain"/>
    <property type="match status" value="1"/>
</dbReference>
<protein>
    <recommendedName>
        <fullName evidence="2">peptidylprolyl isomerase</fullName>
        <ecNumber evidence="2">5.2.1.8</ecNumber>
    </recommendedName>
</protein>
<keyword evidence="3" id="KW-0697">Rotamase</keyword>
<dbReference type="EC" id="5.2.1.8" evidence="2"/>
<name>A4S550_OSTLU</name>
<dbReference type="AlphaFoldDB" id="A4S550"/>
<dbReference type="RefSeq" id="XP_001420547.1">
    <property type="nucleotide sequence ID" value="XM_001420510.1"/>
</dbReference>
<sequence>MRVGERVGIVVPSGGAPFASEPFSPAPRNVYVEWEVELLSVTREEKPSVDASVEEVLRYCERKKEEANALFARGEEENGYARALRRYEDAATALRRTIMSTARAGAKDALALAVKCHVNSATCLSKLQRHSEAILHAEAALDLDATAVKAMYRKAMALEQQGRDEEALTSLRDALELSKDRAIREAFVRVRRRMNAVHEGEREVCARMVQTDPTTEPTTRGFGERAAQLYRKRPALAGAITVAAFAAMVMYFRRSEKSASTTTATSD</sequence>
<reference evidence="6 7" key="1">
    <citation type="journal article" date="2007" name="Proc. Natl. Acad. Sci. U.S.A.">
        <title>The tiny eukaryote Ostreococcus provides genomic insights into the paradox of plankton speciation.</title>
        <authorList>
            <person name="Palenik B."/>
            <person name="Grimwood J."/>
            <person name="Aerts A."/>
            <person name="Rouze P."/>
            <person name="Salamov A."/>
            <person name="Putnam N."/>
            <person name="Dupont C."/>
            <person name="Jorgensen R."/>
            <person name="Derelle E."/>
            <person name="Rombauts S."/>
            <person name="Zhou K."/>
            <person name="Otillar R."/>
            <person name="Merchant S.S."/>
            <person name="Podell S."/>
            <person name="Gaasterland T."/>
            <person name="Napoli C."/>
            <person name="Gendler K."/>
            <person name="Manuell A."/>
            <person name="Tai V."/>
            <person name="Vallon O."/>
            <person name="Piganeau G."/>
            <person name="Jancek S."/>
            <person name="Heijde M."/>
            <person name="Jabbari K."/>
            <person name="Bowler C."/>
            <person name="Lohr M."/>
            <person name="Robbens S."/>
            <person name="Werner G."/>
            <person name="Dubchak I."/>
            <person name="Pazour G.J."/>
            <person name="Ren Q."/>
            <person name="Paulsen I."/>
            <person name="Delwiche C."/>
            <person name="Schmutz J."/>
            <person name="Rokhsar D."/>
            <person name="Van de Peer Y."/>
            <person name="Moreau H."/>
            <person name="Grigoriev I.V."/>
        </authorList>
    </citation>
    <scope>NUCLEOTIDE SEQUENCE [LARGE SCALE GENOMIC DNA]</scope>
    <source>
        <strain evidence="6 7">CCE9901</strain>
    </source>
</reference>
<gene>
    <name evidence="6" type="primary">TPR3a</name>
    <name evidence="6" type="ORF">OSTLU_26637</name>
</gene>
<organism evidence="6 7">
    <name type="scientific">Ostreococcus lucimarinus (strain CCE9901)</name>
    <dbReference type="NCBI Taxonomy" id="436017"/>
    <lineage>
        <taxon>Eukaryota</taxon>
        <taxon>Viridiplantae</taxon>
        <taxon>Chlorophyta</taxon>
        <taxon>Mamiellophyceae</taxon>
        <taxon>Mamiellales</taxon>
        <taxon>Bathycoccaceae</taxon>
        <taxon>Ostreococcus</taxon>
    </lineage>
</organism>
<feature type="transmembrane region" description="Helical" evidence="5">
    <location>
        <begin position="235"/>
        <end position="252"/>
    </location>
</feature>
<dbReference type="InterPro" id="IPR050754">
    <property type="entry name" value="FKBP4/5/8-like"/>
</dbReference>
<evidence type="ECO:0000313" key="7">
    <source>
        <dbReference type="Proteomes" id="UP000001568"/>
    </source>
</evidence>
<dbReference type="PANTHER" id="PTHR46512:SF9">
    <property type="entry name" value="PEPTIDYLPROLYL ISOMERASE"/>
    <property type="match status" value="1"/>
</dbReference>
<accession>A4S550</accession>
<dbReference type="GeneID" id="5004444"/>
<evidence type="ECO:0000256" key="3">
    <source>
        <dbReference type="ARBA" id="ARBA00023110"/>
    </source>
</evidence>
<dbReference type="Gramene" id="ABO98840">
    <property type="protein sequence ID" value="ABO98840"/>
    <property type="gene ID" value="OSTLU_26637"/>
</dbReference>
<dbReference type="KEGG" id="olu:OSTLU_26637"/>
<keyword evidence="5" id="KW-1133">Transmembrane helix</keyword>
<dbReference type="GO" id="GO:0003755">
    <property type="term" value="F:peptidyl-prolyl cis-trans isomerase activity"/>
    <property type="evidence" value="ECO:0007669"/>
    <property type="project" value="UniProtKB-EC"/>
</dbReference>
<evidence type="ECO:0000256" key="4">
    <source>
        <dbReference type="ARBA" id="ARBA00023235"/>
    </source>
</evidence>
<dbReference type="OMA" id="RRYDECA"/>
<dbReference type="InterPro" id="IPR011990">
    <property type="entry name" value="TPR-like_helical_dom_sf"/>
</dbReference>
<comment type="catalytic activity">
    <reaction evidence="1">
        <text>[protein]-peptidylproline (omega=180) = [protein]-peptidylproline (omega=0)</text>
        <dbReference type="Rhea" id="RHEA:16237"/>
        <dbReference type="Rhea" id="RHEA-COMP:10747"/>
        <dbReference type="Rhea" id="RHEA-COMP:10748"/>
        <dbReference type="ChEBI" id="CHEBI:83833"/>
        <dbReference type="ChEBI" id="CHEBI:83834"/>
        <dbReference type="EC" id="5.2.1.8"/>
    </reaction>
</comment>
<dbReference type="Pfam" id="PF13181">
    <property type="entry name" value="TPR_8"/>
    <property type="match status" value="1"/>
</dbReference>
<dbReference type="PANTHER" id="PTHR46512">
    <property type="entry name" value="PEPTIDYLPROLYL ISOMERASE"/>
    <property type="match status" value="1"/>
</dbReference>
<dbReference type="SMART" id="SM00028">
    <property type="entry name" value="TPR"/>
    <property type="match status" value="2"/>
</dbReference>
<dbReference type="STRING" id="436017.A4S550"/>
<evidence type="ECO:0000256" key="5">
    <source>
        <dbReference type="SAM" id="Phobius"/>
    </source>
</evidence>
<dbReference type="eggNOG" id="KOG0543">
    <property type="taxonomic scope" value="Eukaryota"/>
</dbReference>